<dbReference type="PANTHER" id="PTHR31672">
    <property type="entry name" value="BNACNNG10540D PROTEIN"/>
    <property type="match status" value="1"/>
</dbReference>
<dbReference type="InterPro" id="IPR036047">
    <property type="entry name" value="F-box-like_dom_sf"/>
</dbReference>
<dbReference type="GO" id="GO:0004842">
    <property type="term" value="F:ubiquitin-protein transferase activity"/>
    <property type="evidence" value="ECO:0000318"/>
    <property type="project" value="GO_Central"/>
</dbReference>
<dbReference type="InParanoid" id="D8RLR0"/>
<dbReference type="KEGG" id="smo:SELMODRAFT_412518"/>
<dbReference type="SUPFAM" id="SSF81383">
    <property type="entry name" value="F-box domain"/>
    <property type="match status" value="1"/>
</dbReference>
<dbReference type="InterPro" id="IPR015915">
    <property type="entry name" value="Kelch-typ_b-propeller"/>
</dbReference>
<dbReference type="InterPro" id="IPR001810">
    <property type="entry name" value="F-box_dom"/>
</dbReference>
<evidence type="ECO:0000313" key="2">
    <source>
        <dbReference type="EMBL" id="EFJ26766.1"/>
    </source>
</evidence>
<dbReference type="Proteomes" id="UP000001514">
    <property type="component" value="Unassembled WGS sequence"/>
</dbReference>
<dbReference type="Pfam" id="PF00646">
    <property type="entry name" value="F-box"/>
    <property type="match status" value="1"/>
</dbReference>
<name>D8RLR0_SELML</name>
<proteinExistence type="predicted"/>
<dbReference type="Gramene" id="EFJ26766">
    <property type="protein sequence ID" value="EFJ26766"/>
    <property type="gene ID" value="SELMODRAFT_412518"/>
</dbReference>
<evidence type="ECO:0000259" key="1">
    <source>
        <dbReference type="Pfam" id="PF00646"/>
    </source>
</evidence>
<dbReference type="InterPro" id="IPR050796">
    <property type="entry name" value="SCF_F-box_component"/>
</dbReference>
<reference evidence="2 3" key="1">
    <citation type="journal article" date="2011" name="Science">
        <title>The Selaginella genome identifies genetic changes associated with the evolution of vascular plants.</title>
        <authorList>
            <person name="Banks J.A."/>
            <person name="Nishiyama T."/>
            <person name="Hasebe M."/>
            <person name="Bowman J.L."/>
            <person name="Gribskov M."/>
            <person name="dePamphilis C."/>
            <person name="Albert V.A."/>
            <person name="Aono N."/>
            <person name="Aoyama T."/>
            <person name="Ambrose B.A."/>
            <person name="Ashton N.W."/>
            <person name="Axtell M.J."/>
            <person name="Barker E."/>
            <person name="Barker M.S."/>
            <person name="Bennetzen J.L."/>
            <person name="Bonawitz N.D."/>
            <person name="Chapple C."/>
            <person name="Cheng C."/>
            <person name="Correa L.G."/>
            <person name="Dacre M."/>
            <person name="DeBarry J."/>
            <person name="Dreyer I."/>
            <person name="Elias M."/>
            <person name="Engstrom E.M."/>
            <person name="Estelle M."/>
            <person name="Feng L."/>
            <person name="Finet C."/>
            <person name="Floyd S.K."/>
            <person name="Frommer W.B."/>
            <person name="Fujita T."/>
            <person name="Gramzow L."/>
            <person name="Gutensohn M."/>
            <person name="Harholt J."/>
            <person name="Hattori M."/>
            <person name="Heyl A."/>
            <person name="Hirai T."/>
            <person name="Hiwatashi Y."/>
            <person name="Ishikawa M."/>
            <person name="Iwata M."/>
            <person name="Karol K.G."/>
            <person name="Koehler B."/>
            <person name="Kolukisaoglu U."/>
            <person name="Kubo M."/>
            <person name="Kurata T."/>
            <person name="Lalonde S."/>
            <person name="Li K."/>
            <person name="Li Y."/>
            <person name="Litt A."/>
            <person name="Lyons E."/>
            <person name="Manning G."/>
            <person name="Maruyama T."/>
            <person name="Michael T.P."/>
            <person name="Mikami K."/>
            <person name="Miyazaki S."/>
            <person name="Morinaga S."/>
            <person name="Murata T."/>
            <person name="Mueller-Roeber B."/>
            <person name="Nelson D.R."/>
            <person name="Obara M."/>
            <person name="Oguri Y."/>
            <person name="Olmstead R.G."/>
            <person name="Onodera N."/>
            <person name="Petersen B.L."/>
            <person name="Pils B."/>
            <person name="Prigge M."/>
            <person name="Rensing S.A."/>
            <person name="Riano-Pachon D.M."/>
            <person name="Roberts A.W."/>
            <person name="Sato Y."/>
            <person name="Scheller H.V."/>
            <person name="Schulz B."/>
            <person name="Schulz C."/>
            <person name="Shakirov E.V."/>
            <person name="Shibagaki N."/>
            <person name="Shinohara N."/>
            <person name="Shippen D.E."/>
            <person name="Soerensen I."/>
            <person name="Sotooka R."/>
            <person name="Sugimoto N."/>
            <person name="Sugita M."/>
            <person name="Sumikawa N."/>
            <person name="Tanurdzic M."/>
            <person name="Theissen G."/>
            <person name="Ulvskov P."/>
            <person name="Wakazuki S."/>
            <person name="Weng J.K."/>
            <person name="Willats W.W."/>
            <person name="Wipf D."/>
            <person name="Wolf P.G."/>
            <person name="Yang L."/>
            <person name="Zimmer A.D."/>
            <person name="Zhu Q."/>
            <person name="Mitros T."/>
            <person name="Hellsten U."/>
            <person name="Loque D."/>
            <person name="Otillar R."/>
            <person name="Salamov A."/>
            <person name="Schmutz J."/>
            <person name="Shapiro H."/>
            <person name="Lindquist E."/>
            <person name="Lucas S."/>
            <person name="Rokhsar D."/>
            <person name="Grigoriev I.V."/>
        </authorList>
    </citation>
    <scope>NUCLEOTIDE SEQUENCE [LARGE SCALE GENOMIC DNA]</scope>
</reference>
<dbReference type="AlphaFoldDB" id="D8RLR0"/>
<organism evidence="3">
    <name type="scientific">Selaginella moellendorffii</name>
    <name type="common">Spikemoss</name>
    <dbReference type="NCBI Taxonomy" id="88036"/>
    <lineage>
        <taxon>Eukaryota</taxon>
        <taxon>Viridiplantae</taxon>
        <taxon>Streptophyta</taxon>
        <taxon>Embryophyta</taxon>
        <taxon>Tracheophyta</taxon>
        <taxon>Lycopodiopsida</taxon>
        <taxon>Selaginellales</taxon>
        <taxon>Selaginellaceae</taxon>
        <taxon>Selaginella</taxon>
    </lineage>
</organism>
<protein>
    <recommendedName>
        <fullName evidence="1">F-box domain-containing protein</fullName>
    </recommendedName>
</protein>
<keyword evidence="3" id="KW-1185">Reference proteome</keyword>
<sequence>MKLQHPENRSRFFMNGSIDEEDGSDDPVLLDPAVWGALSSDILAMILGWLPLPALCRFRSVSKAWHAAIGRIRKVRHGPWYVSCAEGAVKIANPRDWELFGRHWRSLPQMPGLGICRLCAAAGGLFYFVVAGGDFPYKDDAVVLNPLTGYWKELPRVPRIVELRMERMSVWRGMEALGQDGDFLVVNLVECVPRYVRRRDIVQVYDSRQRRWSTNAELVLEPGEFCAPGSAALHGSILYFLTFPGNPDATARLRPFRLDRSAKEELLKSGSS</sequence>
<dbReference type="EMBL" id="GL377583">
    <property type="protein sequence ID" value="EFJ26766.1"/>
    <property type="molecule type" value="Genomic_DNA"/>
</dbReference>
<accession>D8RLR0</accession>
<dbReference type="GO" id="GO:0031146">
    <property type="term" value="P:SCF-dependent proteasomal ubiquitin-dependent protein catabolic process"/>
    <property type="evidence" value="ECO:0000318"/>
    <property type="project" value="GO_Central"/>
</dbReference>
<dbReference type="SUPFAM" id="SSF117281">
    <property type="entry name" value="Kelch motif"/>
    <property type="match status" value="1"/>
</dbReference>
<evidence type="ECO:0000313" key="3">
    <source>
        <dbReference type="Proteomes" id="UP000001514"/>
    </source>
</evidence>
<gene>
    <name evidence="2" type="ORF">SELMODRAFT_412518</name>
</gene>
<feature type="domain" description="F-box" evidence="1">
    <location>
        <begin position="38"/>
        <end position="72"/>
    </location>
</feature>
<dbReference type="Gene3D" id="1.20.1280.50">
    <property type="match status" value="1"/>
</dbReference>
<dbReference type="HOGENOM" id="CLU_1024502_0_0_1"/>